<reference evidence="2 3" key="1">
    <citation type="submission" date="2018-10" db="EMBL/GenBank/DDBJ databases">
        <title>Genomic Encyclopedia of Archaeal and Bacterial Type Strains, Phase II (KMG-II): from individual species to whole genera.</title>
        <authorList>
            <person name="Goeker M."/>
        </authorList>
    </citation>
    <scope>NUCLEOTIDE SEQUENCE [LARGE SCALE GENOMIC DNA]</scope>
    <source>
        <strain evidence="2 3">DSM 19839</strain>
    </source>
</reference>
<keyword evidence="3" id="KW-1185">Reference proteome</keyword>
<dbReference type="EMBL" id="RBLG01000001">
    <property type="protein sequence ID" value="RKS55422.1"/>
    <property type="molecule type" value="Genomic_DNA"/>
</dbReference>
<accession>A0A495PWA2</accession>
<evidence type="ECO:0000256" key="1">
    <source>
        <dbReference type="SAM" id="MobiDB-lite"/>
    </source>
</evidence>
<dbReference type="Gene3D" id="1.25.40.10">
    <property type="entry name" value="Tetratricopeptide repeat domain"/>
    <property type="match status" value="2"/>
</dbReference>
<evidence type="ECO:0000313" key="2">
    <source>
        <dbReference type="EMBL" id="RKS55422.1"/>
    </source>
</evidence>
<dbReference type="SUPFAM" id="SSF48452">
    <property type="entry name" value="TPR-like"/>
    <property type="match status" value="1"/>
</dbReference>
<name>A0A495PWA2_9FLAO</name>
<organism evidence="2 3">
    <name type="scientific">Gillisia mitskevichiae</name>
    <dbReference type="NCBI Taxonomy" id="270921"/>
    <lineage>
        <taxon>Bacteria</taxon>
        <taxon>Pseudomonadati</taxon>
        <taxon>Bacteroidota</taxon>
        <taxon>Flavobacteriia</taxon>
        <taxon>Flavobacteriales</taxon>
        <taxon>Flavobacteriaceae</taxon>
        <taxon>Gillisia</taxon>
    </lineage>
</organism>
<proteinExistence type="predicted"/>
<dbReference type="PROSITE" id="PS51257">
    <property type="entry name" value="PROKAR_LIPOPROTEIN"/>
    <property type="match status" value="1"/>
</dbReference>
<feature type="region of interest" description="Disordered" evidence="1">
    <location>
        <begin position="444"/>
        <end position="464"/>
    </location>
</feature>
<gene>
    <name evidence="2" type="ORF">BC962_0384</name>
</gene>
<protein>
    <submittedName>
        <fullName evidence="2">Protein involved in gliding motility SprE</fullName>
    </submittedName>
</protein>
<sequence length="854" mass="98480">MILNKFTHVFGCLFLLMAISSCSPKKDKFINRNWHAIGTEYNILYNGGLALEQGEMEVADSYNENFWDILPVERMQISEEISLPGTIKNQSFKLAEEKATKAIQKHSMLIEGKEKNPQIDEAYLLLGKARYFDQRFFPALEAFNYILHKYPASNTINHAQIWREKTNIRLQNNKLAIKNLKRIIKAETLKDQDMADANAMLAQAYINLNHPDSAIAPIRTAAEFTNDNAEKGRYYYIQGQLHNLLEQRDSANYAFNEIIDLNRKTPREYLVNAQIEKTRNFNFKTEDPAILLSRLKEMEENRENRPYLDKIYFQLAEYYNHIDSTNLATVYYNKSLREPSQDNYLISLNYETLGNMNFDKALYREASAYYDSTLTKIPNTSRDYFFVERKRDNLKEVIFYESIVEKNDSILRFVAMPEDDRLDYFTKYAAQLKEAAVTQAKEGAVPEANQPMMPSSRNTPGAPPSLGGNDPANTFYFYNPRRVSSGLESFAKTWGPRELRDNWRLNSSNFTTIAKDSLDEVSGLIISNNPKFSAQTYLDEIPSDPLLISEIEKERNDAYYSLGLIYKEKYNKPDLASEKLTALLDFTDEERLVIPSNYYLYRINLESGNTAEAERYKQVVLTKYPDSRYASRINNPDLSIAQEDEAENKYKDLYTLFENSEFLKVIKDGKIYINEYPEEELLPKVELLKARAVGRIYGVNAYKEELSSIAANYPQTQEGITALEVLNTAIPNLEKSKLEINSNSASNLKLLYAIEIDELEKSNGLKEILEKAILELDYSGLSVSQDVYNDKLIFVVVHGLDTYSKAEGFAELLNINKKYKVEITPVIISSENYRVIQLKKNLDEYKELINKQEP</sequence>
<dbReference type="Proteomes" id="UP000276282">
    <property type="component" value="Unassembled WGS sequence"/>
</dbReference>
<dbReference type="AlphaFoldDB" id="A0A495PWA2"/>
<evidence type="ECO:0000313" key="3">
    <source>
        <dbReference type="Proteomes" id="UP000276282"/>
    </source>
</evidence>
<dbReference type="InterPro" id="IPR011990">
    <property type="entry name" value="TPR-like_helical_dom_sf"/>
</dbReference>
<comment type="caution">
    <text evidence="2">The sequence shown here is derived from an EMBL/GenBank/DDBJ whole genome shotgun (WGS) entry which is preliminary data.</text>
</comment>